<reference evidence="2" key="1">
    <citation type="journal article" date="2011" name="Proc. Natl. Acad. Sci. U.S.A.">
        <title>Obligate biotrophy features unraveled by the genomic analysis of rust fungi.</title>
        <authorList>
            <person name="Duplessis S."/>
            <person name="Cuomo C.A."/>
            <person name="Lin Y.-C."/>
            <person name="Aerts A."/>
            <person name="Tisserant E."/>
            <person name="Veneault-Fourrey C."/>
            <person name="Joly D.L."/>
            <person name="Hacquard S."/>
            <person name="Amselem J."/>
            <person name="Cantarel B.L."/>
            <person name="Chiu R."/>
            <person name="Coutinho P.M."/>
            <person name="Feau N."/>
            <person name="Field M."/>
            <person name="Frey P."/>
            <person name="Gelhaye E."/>
            <person name="Goldberg J."/>
            <person name="Grabherr M.G."/>
            <person name="Kodira C.D."/>
            <person name="Kohler A."/>
            <person name="Kuees U."/>
            <person name="Lindquist E.A."/>
            <person name="Lucas S.M."/>
            <person name="Mago R."/>
            <person name="Mauceli E."/>
            <person name="Morin E."/>
            <person name="Murat C."/>
            <person name="Pangilinan J.L."/>
            <person name="Park R."/>
            <person name="Pearson M."/>
            <person name="Quesneville H."/>
            <person name="Rouhier N."/>
            <person name="Sakthikumar S."/>
            <person name="Salamov A.A."/>
            <person name="Schmutz J."/>
            <person name="Selles B."/>
            <person name="Shapiro H."/>
            <person name="Tanguay P."/>
            <person name="Tuskan G.A."/>
            <person name="Henrissat B."/>
            <person name="Van de Peer Y."/>
            <person name="Rouze P."/>
            <person name="Ellis J.G."/>
            <person name="Dodds P.N."/>
            <person name="Schein J.E."/>
            <person name="Zhong S."/>
            <person name="Hamelin R.C."/>
            <person name="Grigoriev I.V."/>
            <person name="Szabo L.J."/>
            <person name="Martin F."/>
        </authorList>
    </citation>
    <scope>NUCLEOTIDE SEQUENCE [LARGE SCALE GENOMIC DNA]</scope>
    <source>
        <strain evidence="2">98AG31 / pathotype 3-4-7</strain>
    </source>
</reference>
<evidence type="ECO:0000313" key="2">
    <source>
        <dbReference type="Proteomes" id="UP000001072"/>
    </source>
</evidence>
<keyword evidence="2" id="KW-1185">Reference proteome</keyword>
<name>F4RRH3_MELLP</name>
<dbReference type="RefSeq" id="XP_007411784.1">
    <property type="nucleotide sequence ID" value="XM_007411722.1"/>
</dbReference>
<proteinExistence type="predicted"/>
<sequence>MSTKIERRFLFRVPPRGQRTMGWKIWMGHFGWLWHMVQRIWPNQLRRGPAFPLPCQPRSQNVASGQTGGGLFSINVAYNLIDSVTSIQQMDISATKRTARIGPYCKLTMGWSARINVQAKALTQKYRKVYDASVVLDEAKLPIPVALVEEFVLDNDDMTGVHELRGVVVGGGSNVGGRLVMERSRHEPGSTNNIFAGIGPGLNVRGRGLVLKDSLVEAGPSGSEWRVAVVLHREWDMEPWQFTCYSVVVNQLTLALLQPTIAASLKGWLATQFQRVAGHPVPCPTCINNTVDEPQKVSSPTPSPELFISTFPSNSQRKFLTFIDSCSTTLIFDLSKDPSASDQGAYLDTGRERRLRIYAKKADVE</sequence>
<dbReference type="AlphaFoldDB" id="F4RRH3"/>
<dbReference type="Proteomes" id="UP000001072">
    <property type="component" value="Unassembled WGS sequence"/>
</dbReference>
<protein>
    <submittedName>
        <fullName evidence="1">Uncharacterized protein</fullName>
    </submittedName>
</protein>
<evidence type="ECO:0000313" key="1">
    <source>
        <dbReference type="EMBL" id="EGG05031.1"/>
    </source>
</evidence>
<dbReference type="InParanoid" id="F4RRH3"/>
<organism evidence="2">
    <name type="scientific">Melampsora larici-populina (strain 98AG31 / pathotype 3-4-7)</name>
    <name type="common">Poplar leaf rust fungus</name>
    <dbReference type="NCBI Taxonomy" id="747676"/>
    <lineage>
        <taxon>Eukaryota</taxon>
        <taxon>Fungi</taxon>
        <taxon>Dikarya</taxon>
        <taxon>Basidiomycota</taxon>
        <taxon>Pucciniomycotina</taxon>
        <taxon>Pucciniomycetes</taxon>
        <taxon>Pucciniales</taxon>
        <taxon>Melampsoraceae</taxon>
        <taxon>Melampsora</taxon>
    </lineage>
</organism>
<gene>
    <name evidence="1" type="ORF">MELLADRAFT_107949</name>
</gene>
<dbReference type="GeneID" id="18923318"/>
<dbReference type="EMBL" id="GL883115">
    <property type="protein sequence ID" value="EGG05031.1"/>
    <property type="molecule type" value="Genomic_DNA"/>
</dbReference>
<dbReference type="HOGENOM" id="CLU_064775_0_0_1"/>
<dbReference type="KEGG" id="mlr:MELLADRAFT_107949"/>
<accession>F4RRH3</accession>
<dbReference type="VEuPathDB" id="FungiDB:MELLADRAFT_107949"/>